<dbReference type="PANTHER" id="PTHR34070:SF1">
    <property type="entry name" value="DNA ALKYLATION REPAIR PROTEIN"/>
    <property type="match status" value="1"/>
</dbReference>
<dbReference type="Gene3D" id="1.25.10.90">
    <property type="match status" value="1"/>
</dbReference>
<proteinExistence type="predicted"/>
<dbReference type="AlphaFoldDB" id="A0A914XL14"/>
<accession>A0A914XL14</accession>
<dbReference type="Pfam" id="PF08713">
    <property type="entry name" value="DNA_alkylation"/>
    <property type="match status" value="1"/>
</dbReference>
<dbReference type="Proteomes" id="UP000887566">
    <property type="component" value="Unplaced"/>
</dbReference>
<sequence length="243" mass="27990">MVRATVSVVSVIEEQMRKLGKKGRAANSQKYFKTGKGEYGEGDVFMGITMPEIRTVAREHLHIELKSVEQLLKSPLHEIRMLAAVILTDCAKKAKTDKEKKLLYDCYMTNRAHINNWDLVDVSAPEVVGGYLVDKDRSILHELARSESLWDRRIAVLATFRFIKTADFDDSIKLAEALLQDKHDLIHKAIGWMLREIGKKHMATAELFVSTHCDTMPRTMLRYAIERYPEAKRKRYLNSIRNK</sequence>
<name>A0A914XL14_9BILA</name>
<dbReference type="InterPro" id="IPR014825">
    <property type="entry name" value="DNA_alkylation"/>
</dbReference>
<dbReference type="InterPro" id="IPR016024">
    <property type="entry name" value="ARM-type_fold"/>
</dbReference>
<evidence type="ECO:0000313" key="2">
    <source>
        <dbReference type="WBParaSite" id="PSAMB.scaffold8600size6038.g31557.t1"/>
    </source>
</evidence>
<dbReference type="SUPFAM" id="SSF48371">
    <property type="entry name" value="ARM repeat"/>
    <property type="match status" value="1"/>
</dbReference>
<protein>
    <submittedName>
        <fullName evidence="2">DNA alkylation repair protein</fullName>
    </submittedName>
</protein>
<organism evidence="1 2">
    <name type="scientific">Plectus sambesii</name>
    <dbReference type="NCBI Taxonomy" id="2011161"/>
    <lineage>
        <taxon>Eukaryota</taxon>
        <taxon>Metazoa</taxon>
        <taxon>Ecdysozoa</taxon>
        <taxon>Nematoda</taxon>
        <taxon>Chromadorea</taxon>
        <taxon>Plectida</taxon>
        <taxon>Plectina</taxon>
        <taxon>Plectoidea</taxon>
        <taxon>Plectidae</taxon>
        <taxon>Plectus</taxon>
    </lineage>
</organism>
<dbReference type="PANTHER" id="PTHR34070">
    <property type="entry name" value="ARMADILLO-TYPE FOLD"/>
    <property type="match status" value="1"/>
</dbReference>
<dbReference type="WBParaSite" id="PSAMB.scaffold8600size6038.g31557.t1">
    <property type="protein sequence ID" value="PSAMB.scaffold8600size6038.g31557.t1"/>
    <property type="gene ID" value="PSAMB.scaffold8600size6038.g31557"/>
</dbReference>
<reference evidence="2" key="1">
    <citation type="submission" date="2022-11" db="UniProtKB">
        <authorList>
            <consortium name="WormBaseParasite"/>
        </authorList>
    </citation>
    <scope>IDENTIFICATION</scope>
</reference>
<keyword evidence="1" id="KW-1185">Reference proteome</keyword>
<evidence type="ECO:0000313" key="1">
    <source>
        <dbReference type="Proteomes" id="UP000887566"/>
    </source>
</evidence>
<dbReference type="CDD" id="cd06561">
    <property type="entry name" value="AlkD_like"/>
    <property type="match status" value="1"/>
</dbReference>